<dbReference type="InterPro" id="IPR036388">
    <property type="entry name" value="WH-like_DNA-bd_sf"/>
</dbReference>
<dbReference type="InterPro" id="IPR013249">
    <property type="entry name" value="RNA_pol_sigma70_r4_t2"/>
</dbReference>
<protein>
    <submittedName>
        <fullName evidence="2">RNA polymerase subunit sigma, ECF subfamily</fullName>
    </submittedName>
</protein>
<proteinExistence type="predicted"/>
<dbReference type="GO" id="GO:0006352">
    <property type="term" value="P:DNA-templated transcription initiation"/>
    <property type="evidence" value="ECO:0007669"/>
    <property type="project" value="InterPro"/>
</dbReference>
<accession>A0A2Z6DZK2</accession>
<dbReference type="KEGG" id="htl:HPTL_1440"/>
<evidence type="ECO:0000259" key="1">
    <source>
        <dbReference type="Pfam" id="PF08281"/>
    </source>
</evidence>
<reference evidence="2 3" key="1">
    <citation type="submission" date="2018-04" db="EMBL/GenBank/DDBJ databases">
        <title>Complete genome sequence of Hydrogenophilus thermoluteolus TH-1.</title>
        <authorList>
            <person name="Arai H."/>
        </authorList>
    </citation>
    <scope>NUCLEOTIDE SEQUENCE [LARGE SCALE GENOMIC DNA]</scope>
    <source>
        <strain evidence="2 3">TH-1</strain>
    </source>
</reference>
<dbReference type="Gene3D" id="1.10.10.10">
    <property type="entry name" value="Winged helix-like DNA-binding domain superfamily/Winged helix DNA-binding domain"/>
    <property type="match status" value="1"/>
</dbReference>
<dbReference type="SUPFAM" id="SSF88659">
    <property type="entry name" value="Sigma3 and sigma4 domains of RNA polymerase sigma factors"/>
    <property type="match status" value="1"/>
</dbReference>
<dbReference type="Proteomes" id="UP000262004">
    <property type="component" value="Chromosome"/>
</dbReference>
<gene>
    <name evidence="2" type="primary">rpoE2</name>
    <name evidence="2" type="ORF">HPTL_1440</name>
</gene>
<dbReference type="CDD" id="cd06171">
    <property type="entry name" value="Sigma70_r4"/>
    <property type="match status" value="1"/>
</dbReference>
<evidence type="ECO:0000313" key="3">
    <source>
        <dbReference type="Proteomes" id="UP000262004"/>
    </source>
</evidence>
<keyword evidence="3" id="KW-1185">Reference proteome</keyword>
<dbReference type="GO" id="GO:0003677">
    <property type="term" value="F:DNA binding"/>
    <property type="evidence" value="ECO:0007669"/>
    <property type="project" value="InterPro"/>
</dbReference>
<evidence type="ECO:0000313" key="2">
    <source>
        <dbReference type="EMBL" id="BBD77702.1"/>
    </source>
</evidence>
<name>A0A2Z6DZK2_HYDTE</name>
<dbReference type="EMBL" id="AP018558">
    <property type="protein sequence ID" value="BBD77702.1"/>
    <property type="molecule type" value="Genomic_DNA"/>
</dbReference>
<dbReference type="Pfam" id="PF08281">
    <property type="entry name" value="Sigma70_r4_2"/>
    <property type="match status" value="1"/>
</dbReference>
<sequence>MPFSGNVGRDEEEEPLTELFDRSGHWLPDSRPQAWGDPEAAENDRQFWAVFHLCLERLPPKQAQVFMMREMLELTTPEICRNLELTENHVNVLLYRARMRVSKNAGSKGITDDDELSGSHPFALRSARTAAERYREVGVAFPSVDVFGLPPVRDTRRQFGPVGESVREGQRRTACV</sequence>
<dbReference type="InterPro" id="IPR013324">
    <property type="entry name" value="RNA_pol_sigma_r3/r4-like"/>
</dbReference>
<organism evidence="2 3">
    <name type="scientific">Hydrogenophilus thermoluteolus</name>
    <name type="common">Pseudomonas hydrogenothermophila</name>
    <dbReference type="NCBI Taxonomy" id="297"/>
    <lineage>
        <taxon>Bacteria</taxon>
        <taxon>Pseudomonadati</taxon>
        <taxon>Pseudomonadota</taxon>
        <taxon>Hydrogenophilia</taxon>
        <taxon>Hydrogenophilales</taxon>
        <taxon>Hydrogenophilaceae</taxon>
        <taxon>Hydrogenophilus</taxon>
    </lineage>
</organism>
<dbReference type="AlphaFoldDB" id="A0A2Z6DZK2"/>
<dbReference type="GO" id="GO:0016987">
    <property type="term" value="F:sigma factor activity"/>
    <property type="evidence" value="ECO:0007669"/>
    <property type="project" value="InterPro"/>
</dbReference>
<feature type="domain" description="RNA polymerase sigma factor 70 region 4 type 2" evidence="1">
    <location>
        <begin position="51"/>
        <end position="100"/>
    </location>
</feature>